<dbReference type="AlphaFoldDB" id="A0A3A8M4Y6"/>
<name>A0A3A8M4Y6_9BACT</name>
<gene>
    <name evidence="2" type="ORF">D7X12_40725</name>
</gene>
<accession>A0A3A8M4Y6</accession>
<evidence type="ECO:0000313" key="3">
    <source>
        <dbReference type="Proteomes" id="UP000273405"/>
    </source>
</evidence>
<dbReference type="EMBL" id="RAWG01000566">
    <property type="protein sequence ID" value="RKH27406.1"/>
    <property type="molecule type" value="Genomic_DNA"/>
</dbReference>
<proteinExistence type="predicted"/>
<dbReference type="Proteomes" id="UP000273405">
    <property type="component" value="Unassembled WGS sequence"/>
</dbReference>
<keyword evidence="3" id="KW-1185">Reference proteome</keyword>
<evidence type="ECO:0000313" key="2">
    <source>
        <dbReference type="EMBL" id="RKH27406.1"/>
    </source>
</evidence>
<feature type="non-terminal residue" evidence="2">
    <location>
        <position position="1"/>
    </location>
</feature>
<organism evidence="2 3">
    <name type="scientific">Corallococcus sicarius</name>
    <dbReference type="NCBI Taxonomy" id="2316726"/>
    <lineage>
        <taxon>Bacteria</taxon>
        <taxon>Pseudomonadati</taxon>
        <taxon>Myxococcota</taxon>
        <taxon>Myxococcia</taxon>
        <taxon>Myxococcales</taxon>
        <taxon>Cystobacterineae</taxon>
        <taxon>Myxococcaceae</taxon>
        <taxon>Corallococcus</taxon>
    </lineage>
</organism>
<sequence length="127" mass="13916">PTPPVEPPKTPVVESPPPVTPPTVKPPVKQAGVRGPTRLRNPTQPSAIDALREARAALAARDPDRAVRMAQRSYTEQDNLAAHLLAIRVRCQTRDLANSLAESRKVTARERQEVASECQTYDIELPP</sequence>
<reference evidence="3" key="1">
    <citation type="submission" date="2018-09" db="EMBL/GenBank/DDBJ databases">
        <authorList>
            <person name="Livingstone P.G."/>
            <person name="Whitworth D.E."/>
        </authorList>
    </citation>
    <scope>NUCLEOTIDE SEQUENCE [LARGE SCALE GENOMIC DNA]</scope>
    <source>
        <strain evidence="3">CA040B</strain>
    </source>
</reference>
<feature type="compositionally biased region" description="Pro residues" evidence="1">
    <location>
        <begin position="1"/>
        <end position="25"/>
    </location>
</feature>
<feature type="region of interest" description="Disordered" evidence="1">
    <location>
        <begin position="1"/>
        <end position="43"/>
    </location>
</feature>
<protein>
    <submittedName>
        <fullName evidence="2">Uncharacterized protein</fullName>
    </submittedName>
</protein>
<comment type="caution">
    <text evidence="2">The sequence shown here is derived from an EMBL/GenBank/DDBJ whole genome shotgun (WGS) entry which is preliminary data.</text>
</comment>
<evidence type="ECO:0000256" key="1">
    <source>
        <dbReference type="SAM" id="MobiDB-lite"/>
    </source>
</evidence>